<accession>A0AAD1XB92</accession>
<dbReference type="AlphaFoldDB" id="A0AAD1XB92"/>
<evidence type="ECO:0000256" key="1">
    <source>
        <dbReference type="SAM" id="Coils"/>
    </source>
</evidence>
<evidence type="ECO:0000313" key="3">
    <source>
        <dbReference type="Proteomes" id="UP001295684"/>
    </source>
</evidence>
<gene>
    <name evidence="2" type="ORF">ECRASSUSDP1_LOCUS6798</name>
</gene>
<sequence length="343" mass="40730">MSKKISFEKESSQESIFSSSDLHDIWEDITSTVGYLDPYVVATTKSVQGGNDASSPISKQKKYTDEQLRYKKKIQENRMLQKQVQQAEAMVKEEKQKRTVLEDKLNHIREYAERDRIEMENRIREETHTDFHRKMQRIDQVYKNELEHLRKSVQTAHMESTSKDDIVNKLVGLICYQDMIMTHFQIKIKKDIHNNFSLSDFYQPSFEKPSSNPIIIPVPKKRLTPIEKENKMLKLHVNQLESELTIMKVEFESIIEKWKKCLLKINSLECESKSTIESYEAKINVLERDYVLKIRKFEKEIEMLKSDSNTYKKHTSYEFNLNKLISQRQVDYQEILKKELTMA</sequence>
<dbReference type="EMBL" id="CAMPGE010006601">
    <property type="protein sequence ID" value="CAI2365468.1"/>
    <property type="molecule type" value="Genomic_DNA"/>
</dbReference>
<name>A0AAD1XB92_EUPCR</name>
<dbReference type="Proteomes" id="UP001295684">
    <property type="component" value="Unassembled WGS sequence"/>
</dbReference>
<comment type="caution">
    <text evidence="2">The sequence shown here is derived from an EMBL/GenBank/DDBJ whole genome shotgun (WGS) entry which is preliminary data.</text>
</comment>
<protein>
    <submittedName>
        <fullName evidence="2">Uncharacterized protein</fullName>
    </submittedName>
</protein>
<evidence type="ECO:0000313" key="2">
    <source>
        <dbReference type="EMBL" id="CAI2365468.1"/>
    </source>
</evidence>
<keyword evidence="3" id="KW-1185">Reference proteome</keyword>
<proteinExistence type="predicted"/>
<reference evidence="2" key="1">
    <citation type="submission" date="2023-07" db="EMBL/GenBank/DDBJ databases">
        <authorList>
            <consortium name="AG Swart"/>
            <person name="Singh M."/>
            <person name="Singh A."/>
            <person name="Seah K."/>
            <person name="Emmerich C."/>
        </authorList>
    </citation>
    <scope>NUCLEOTIDE SEQUENCE</scope>
    <source>
        <strain evidence="2">DP1</strain>
    </source>
</reference>
<keyword evidence="1" id="KW-0175">Coiled coil</keyword>
<feature type="coiled-coil region" evidence="1">
    <location>
        <begin position="70"/>
        <end position="104"/>
    </location>
</feature>
<organism evidence="2 3">
    <name type="scientific">Euplotes crassus</name>
    <dbReference type="NCBI Taxonomy" id="5936"/>
    <lineage>
        <taxon>Eukaryota</taxon>
        <taxon>Sar</taxon>
        <taxon>Alveolata</taxon>
        <taxon>Ciliophora</taxon>
        <taxon>Intramacronucleata</taxon>
        <taxon>Spirotrichea</taxon>
        <taxon>Hypotrichia</taxon>
        <taxon>Euplotida</taxon>
        <taxon>Euplotidae</taxon>
        <taxon>Moneuplotes</taxon>
    </lineage>
</organism>